<reference evidence="1" key="1">
    <citation type="submission" date="2019-02" db="EMBL/GenBank/DDBJ databases">
        <title>Spindle-shaped viruses infect a marine ammonia-oxidizing thaumarchaeon.</title>
        <authorList>
            <person name="Kim J.-G."/>
            <person name="Kim S.-J."/>
            <person name="Rhee S.-K."/>
        </authorList>
    </citation>
    <scope>NUCLEOTIDE SEQUENCE [LARGE SCALE GENOMIC DNA]</scope>
    <source>
        <strain evidence="1">NSV2</strain>
    </source>
</reference>
<evidence type="ECO:0000313" key="1">
    <source>
        <dbReference type="EMBL" id="QDI73988.1"/>
    </source>
</evidence>
<organism evidence="1">
    <name type="scientific">Nitrosopumilus spindle-shaped virus 1</name>
    <dbReference type="NCBI Taxonomy" id="2848002"/>
    <lineage>
        <taxon>Viruses</taxon>
        <taxon>Viruses incertae sedis</taxon>
        <taxon>Thaspiviridae</taxon>
        <taxon>Nitmarvirus</taxon>
        <taxon>Nitmarvirus maris</taxon>
        <taxon>Nitmarvirus NSV1</taxon>
    </lineage>
</organism>
<dbReference type="KEGG" id="vg:80402608"/>
<dbReference type="EMBL" id="MK570055">
    <property type="protein sequence ID" value="QDI73988.1"/>
    <property type="molecule type" value="Genomic_DNA"/>
</dbReference>
<protein>
    <submittedName>
        <fullName evidence="1">Uncharacterized protein</fullName>
    </submittedName>
</protein>
<name>A0A514K539_9VIRU</name>
<accession>A0A514K539</accession>
<sequence>MSCNSKHLLNWIYLFTACKDDEVSKQIQKKFKESETCCSV</sequence>
<dbReference type="PROSITE" id="PS51257">
    <property type="entry name" value="PROKAR_LIPOPROTEIN"/>
    <property type="match status" value="1"/>
</dbReference>
<proteinExistence type="predicted"/>